<dbReference type="PANTHER" id="PTHR13887">
    <property type="entry name" value="GLUTATHIONE S-TRANSFERASE KAPPA"/>
    <property type="match status" value="1"/>
</dbReference>
<keyword evidence="7" id="KW-0812">Transmembrane</keyword>
<dbReference type="GO" id="GO:0016853">
    <property type="term" value="F:isomerase activity"/>
    <property type="evidence" value="ECO:0007669"/>
    <property type="project" value="UniProtKB-KW"/>
</dbReference>
<dbReference type="Pfam" id="PF13462">
    <property type="entry name" value="Thioredoxin_4"/>
    <property type="match status" value="1"/>
</dbReference>
<keyword evidence="7" id="KW-0472">Membrane</keyword>
<feature type="domain" description="Thioredoxin-like fold" evidence="8">
    <location>
        <begin position="94"/>
        <end position="265"/>
    </location>
</feature>
<accession>A0ABU2CR20</accession>
<feature type="region of interest" description="Disordered" evidence="6">
    <location>
        <begin position="266"/>
        <end position="285"/>
    </location>
</feature>
<evidence type="ECO:0000256" key="1">
    <source>
        <dbReference type="ARBA" id="ARBA00005791"/>
    </source>
</evidence>
<evidence type="ECO:0000256" key="4">
    <source>
        <dbReference type="ARBA" id="ARBA00023157"/>
    </source>
</evidence>
<evidence type="ECO:0000256" key="6">
    <source>
        <dbReference type="SAM" id="MobiDB-lite"/>
    </source>
</evidence>
<keyword evidence="3" id="KW-0560">Oxidoreductase</keyword>
<proteinExistence type="inferred from homology"/>
<keyword evidence="4" id="KW-1015">Disulfide bond</keyword>
<dbReference type="SUPFAM" id="SSF52833">
    <property type="entry name" value="Thioredoxin-like"/>
    <property type="match status" value="1"/>
</dbReference>
<comment type="caution">
    <text evidence="9">The sequence shown here is derived from an EMBL/GenBank/DDBJ whole genome shotgun (WGS) entry which is preliminary data.</text>
</comment>
<dbReference type="InterPro" id="IPR012336">
    <property type="entry name" value="Thioredoxin-like_fold"/>
</dbReference>
<reference evidence="9 10" key="1">
    <citation type="submission" date="2023-07" db="EMBL/GenBank/DDBJ databases">
        <title>Sequencing the genomes of 1000 actinobacteria strains.</title>
        <authorList>
            <person name="Klenk H.-P."/>
        </authorList>
    </citation>
    <scope>NUCLEOTIDE SEQUENCE [LARGE SCALE GENOMIC DNA]</scope>
    <source>
        <strain evidence="9 10">DSM 45554</strain>
    </source>
</reference>
<evidence type="ECO:0000313" key="10">
    <source>
        <dbReference type="Proteomes" id="UP001183585"/>
    </source>
</evidence>
<sequence length="285" mass="29689">MSTNQTKAQRRDAARAEALALQKKQQAREKRSRLIVLSALGVGLAILVAAVVLIFLEGQKTPMEKVDNIPAGVVQDTGIPVGAEGAAGTTNEGAKTLDVYVDYMCPVCGQFEALNGASIAELREAGDLTLVVHPVSILDRTSQGTEYSTRAAAAAAWVADRAPEQFSAFHDAMFASQPEEQTPGLSDEQIAQVAEQAGVPADAAAGIADGTAHETYEEWVSAASEVAGDDPDLRNAQGGFGTPTVVIDGERFEAWQNPGALTAAITGEAPASEEPSAEPSTEPSE</sequence>
<feature type="compositionally biased region" description="Low complexity" evidence="6">
    <location>
        <begin position="268"/>
        <end position="285"/>
    </location>
</feature>
<keyword evidence="10" id="KW-1185">Reference proteome</keyword>
<keyword evidence="9" id="KW-0413">Isomerase</keyword>
<evidence type="ECO:0000256" key="3">
    <source>
        <dbReference type="ARBA" id="ARBA00023002"/>
    </source>
</evidence>
<keyword evidence="5" id="KW-0676">Redox-active center</keyword>
<keyword evidence="7" id="KW-1133">Transmembrane helix</keyword>
<dbReference type="InterPro" id="IPR036249">
    <property type="entry name" value="Thioredoxin-like_sf"/>
</dbReference>
<name>A0ABU2CR20_9MICO</name>
<evidence type="ECO:0000256" key="7">
    <source>
        <dbReference type="SAM" id="Phobius"/>
    </source>
</evidence>
<dbReference type="Gene3D" id="3.40.30.10">
    <property type="entry name" value="Glutaredoxin"/>
    <property type="match status" value="1"/>
</dbReference>
<dbReference type="PANTHER" id="PTHR13887:SF14">
    <property type="entry name" value="DISULFIDE BOND FORMATION PROTEIN D"/>
    <property type="match status" value="1"/>
</dbReference>
<protein>
    <submittedName>
        <fullName evidence="9">Protein-disulfide isomerase</fullName>
    </submittedName>
</protein>
<dbReference type="RefSeq" id="WP_274995008.1">
    <property type="nucleotide sequence ID" value="NZ_JAJQQP010000008.1"/>
</dbReference>
<feature type="transmembrane region" description="Helical" evidence="7">
    <location>
        <begin position="34"/>
        <end position="56"/>
    </location>
</feature>
<organism evidence="9 10">
    <name type="scientific">Promicromonospora iranensis</name>
    <dbReference type="NCBI Taxonomy" id="1105144"/>
    <lineage>
        <taxon>Bacteria</taxon>
        <taxon>Bacillati</taxon>
        <taxon>Actinomycetota</taxon>
        <taxon>Actinomycetes</taxon>
        <taxon>Micrococcales</taxon>
        <taxon>Promicromonosporaceae</taxon>
        <taxon>Promicromonospora</taxon>
    </lineage>
</organism>
<gene>
    <name evidence="9" type="ORF">J2S48_003298</name>
</gene>
<keyword evidence="2" id="KW-0732">Signal</keyword>
<evidence type="ECO:0000259" key="8">
    <source>
        <dbReference type="Pfam" id="PF13462"/>
    </source>
</evidence>
<dbReference type="Proteomes" id="UP001183585">
    <property type="component" value="Unassembled WGS sequence"/>
</dbReference>
<evidence type="ECO:0000256" key="5">
    <source>
        <dbReference type="ARBA" id="ARBA00023284"/>
    </source>
</evidence>
<evidence type="ECO:0000313" key="9">
    <source>
        <dbReference type="EMBL" id="MDR7383783.1"/>
    </source>
</evidence>
<evidence type="ECO:0000256" key="2">
    <source>
        <dbReference type="ARBA" id="ARBA00022729"/>
    </source>
</evidence>
<dbReference type="EMBL" id="JAVDYE010000001">
    <property type="protein sequence ID" value="MDR7383783.1"/>
    <property type="molecule type" value="Genomic_DNA"/>
</dbReference>
<comment type="similarity">
    <text evidence="1">Belongs to the thioredoxin family. DsbA subfamily.</text>
</comment>